<organism evidence="1 2">
    <name type="scientific">Klebsiella pneumoniae subsp. pneumoniae</name>
    <dbReference type="NCBI Taxonomy" id="72407"/>
    <lineage>
        <taxon>Bacteria</taxon>
        <taxon>Pseudomonadati</taxon>
        <taxon>Pseudomonadota</taxon>
        <taxon>Gammaproteobacteria</taxon>
        <taxon>Enterobacterales</taxon>
        <taxon>Enterobacteriaceae</taxon>
        <taxon>Klebsiella/Raoultella group</taxon>
        <taxon>Klebsiella</taxon>
        <taxon>Klebsiella pneumoniae complex</taxon>
    </lineage>
</organism>
<dbReference type="AlphaFoldDB" id="A0A7S9E1P0"/>
<sequence length="82" mass="9300">MAAKLREQLPGIIFQHKQSLRARQSERSVADGRSKTYLSGMLFLWQGHQGRHCFTLSGKAVLNRLTGKKGCSIEDEEWDRGP</sequence>
<evidence type="ECO:0000313" key="1">
    <source>
        <dbReference type="EMBL" id="QPG07963.1"/>
    </source>
</evidence>
<dbReference type="Proteomes" id="UP000594592">
    <property type="component" value="Chromosome"/>
</dbReference>
<name>A0A7S9E1P0_KLEPN</name>
<gene>
    <name evidence="1" type="ORF">IUJ34_09955</name>
</gene>
<reference evidence="1 2" key="1">
    <citation type="submission" date="2020-11" db="EMBL/GenBank/DDBJ databases">
        <title>Whole Genome sequence of MDR strain of Klebsiella pneumoniae K219 isolated from sputum.</title>
        <authorList>
            <person name="Aditi B.P."/>
            <person name="Mahalakshmi K."/>
            <person name="Naveen Kumar V."/>
        </authorList>
    </citation>
    <scope>NUCLEOTIDE SEQUENCE [LARGE SCALE GENOMIC DNA]</scope>
    <source>
        <strain evidence="1 2">K219</strain>
    </source>
</reference>
<proteinExistence type="predicted"/>
<evidence type="ECO:0000313" key="2">
    <source>
        <dbReference type="Proteomes" id="UP000594592"/>
    </source>
</evidence>
<protein>
    <submittedName>
        <fullName evidence="1">Uncharacterized protein</fullName>
    </submittedName>
</protein>
<dbReference type="EMBL" id="CP064820">
    <property type="protein sequence ID" value="QPG07963.1"/>
    <property type="molecule type" value="Genomic_DNA"/>
</dbReference>
<accession>A0A7S9E1P0</accession>